<evidence type="ECO:0000256" key="5">
    <source>
        <dbReference type="ARBA" id="ARBA00022692"/>
    </source>
</evidence>
<evidence type="ECO:0000256" key="7">
    <source>
        <dbReference type="ARBA" id="ARBA00023136"/>
    </source>
</evidence>
<evidence type="ECO:0000256" key="3">
    <source>
        <dbReference type="ARBA" id="ARBA00022448"/>
    </source>
</evidence>
<feature type="transmembrane region" description="Helical" evidence="8">
    <location>
        <begin position="125"/>
        <end position="145"/>
    </location>
</feature>
<feature type="transmembrane region" description="Helical" evidence="8">
    <location>
        <begin position="390"/>
        <end position="413"/>
    </location>
</feature>
<evidence type="ECO:0000256" key="1">
    <source>
        <dbReference type="ARBA" id="ARBA00004127"/>
    </source>
</evidence>
<dbReference type="GO" id="GO:0012505">
    <property type="term" value="C:endomembrane system"/>
    <property type="evidence" value="ECO:0007669"/>
    <property type="project" value="UniProtKB-SubCell"/>
</dbReference>
<dbReference type="InterPro" id="IPR011541">
    <property type="entry name" value="Ni/Co_transpt_high_affinity"/>
</dbReference>
<keyword evidence="11" id="KW-1185">Reference proteome</keyword>
<protein>
    <recommendedName>
        <fullName evidence="8">Nickel/cobalt efflux system</fullName>
    </recommendedName>
</protein>
<comment type="similarity">
    <text evidence="2 8">Belongs to the NiCoT transporter (TC 2.A.52) family.</text>
</comment>
<evidence type="ECO:0000256" key="2">
    <source>
        <dbReference type="ARBA" id="ARBA00010892"/>
    </source>
</evidence>
<feature type="transmembrane region" description="Helical" evidence="8">
    <location>
        <begin position="257"/>
        <end position="278"/>
    </location>
</feature>
<dbReference type="PANTHER" id="PTHR31611">
    <property type="entry name" value="HIGH-AFFINITY NICKEL TRANSPORT PROTEIN NIC1"/>
    <property type="match status" value="1"/>
</dbReference>
<comment type="subcellular location">
    <subcellularLocation>
        <location evidence="8">Cell membrane</location>
        <topology evidence="8">Multi-pass membrane protein</topology>
    </subcellularLocation>
    <subcellularLocation>
        <location evidence="1">Endomembrane system</location>
        <topology evidence="1">Multi-pass membrane protein</topology>
    </subcellularLocation>
</comment>
<evidence type="ECO:0000256" key="9">
    <source>
        <dbReference type="SAM" id="MobiDB-lite"/>
    </source>
</evidence>
<dbReference type="Proteomes" id="UP000249497">
    <property type="component" value="Unassembled WGS sequence"/>
</dbReference>
<dbReference type="GO" id="GO:0005886">
    <property type="term" value="C:plasma membrane"/>
    <property type="evidence" value="ECO:0007669"/>
    <property type="project" value="UniProtKB-SubCell"/>
</dbReference>
<sequence length="469" mass="49794">MRDASPDPVDNVPGSDNHTPERKWSAKALVRQAERSHRRLPGLRKIPLPALGIILFIALLNVVVWIAAAIVLRYHPSLVSNAVLSYTLGLRHAFDADHISAIDLMTRRLLATGQTPVTVGTFFSLGHSTIVIITSIVVAATAAAISSRFDSFSTIGGIIGTSVSAAFLILLGLMNAYILYKLYRQMQKVLNLPEDRADEIWKIEGGGVLFHVLKRMFKLIDRPWKMYPLGVLFGLGFDTSSEIALLGISSVEAAKGTNFWVILIFPALFTGPAGMCLLDTTDGALMLSLYVQPSAHFLPPKSDAASDAPLLSGPDAGAGLEEHGAEQEQQPRNHRDPVAFLYYSIVLTCLTVIVAIVIGVIQVLTLVLNVATPTGKFWDGVQVAGDYYDAIGGGICGCFLVIGGLSVLVYGPWRRWVARRKGRGFAVDVEGSSAGYRDEGGEEVVSGAGAGAGGKGATAAVAAVGGPSG</sequence>
<feature type="transmembrane region" description="Helical" evidence="8">
    <location>
        <begin position="229"/>
        <end position="251"/>
    </location>
</feature>
<keyword evidence="6 8" id="KW-1133">Transmembrane helix</keyword>
<gene>
    <name evidence="10" type="ORF">BO86DRAFT_452975</name>
</gene>
<evidence type="ECO:0000256" key="8">
    <source>
        <dbReference type="RuleBase" id="RU362101"/>
    </source>
</evidence>
<dbReference type="InterPro" id="IPR004688">
    <property type="entry name" value="Ni/Co_transpt"/>
</dbReference>
<keyword evidence="4" id="KW-0533">Nickel</keyword>
<dbReference type="RefSeq" id="XP_025532448.1">
    <property type="nucleotide sequence ID" value="XM_025676964.1"/>
</dbReference>
<dbReference type="PANTHER" id="PTHR31611:SF0">
    <property type="entry name" value="HIGH-AFFINITY NICKEL TRANSPORT PROTEIN NIC1"/>
    <property type="match status" value="1"/>
</dbReference>
<evidence type="ECO:0000313" key="11">
    <source>
        <dbReference type="Proteomes" id="UP000249497"/>
    </source>
</evidence>
<dbReference type="GO" id="GO:0015099">
    <property type="term" value="F:nickel cation transmembrane transporter activity"/>
    <property type="evidence" value="ECO:0007669"/>
    <property type="project" value="UniProtKB-UniRule"/>
</dbReference>
<reference evidence="10 11" key="1">
    <citation type="submission" date="2018-02" db="EMBL/GenBank/DDBJ databases">
        <title>The genomes of Aspergillus section Nigri reveals drivers in fungal speciation.</title>
        <authorList>
            <consortium name="DOE Joint Genome Institute"/>
            <person name="Vesth T.C."/>
            <person name="Nybo J."/>
            <person name="Theobald S."/>
            <person name="Brandl J."/>
            <person name="Frisvad J.C."/>
            <person name="Nielsen K.F."/>
            <person name="Lyhne E.K."/>
            <person name="Kogle M.E."/>
            <person name="Kuo A."/>
            <person name="Riley R."/>
            <person name="Clum A."/>
            <person name="Nolan M."/>
            <person name="Lipzen A."/>
            <person name="Salamov A."/>
            <person name="Henrissat B."/>
            <person name="Wiebenga A."/>
            <person name="De vries R.P."/>
            <person name="Grigoriev I.V."/>
            <person name="Mortensen U.H."/>
            <person name="Andersen M.R."/>
            <person name="Baker S.E."/>
        </authorList>
    </citation>
    <scope>NUCLEOTIDE SEQUENCE [LARGE SCALE GENOMIC DNA]</scope>
    <source>
        <strain evidence="10 11">CBS 114.51</strain>
    </source>
</reference>
<organism evidence="10 11">
    <name type="scientific">Aspergillus japonicus CBS 114.51</name>
    <dbReference type="NCBI Taxonomy" id="1448312"/>
    <lineage>
        <taxon>Eukaryota</taxon>
        <taxon>Fungi</taxon>
        <taxon>Dikarya</taxon>
        <taxon>Ascomycota</taxon>
        <taxon>Pezizomycotina</taxon>
        <taxon>Eurotiomycetes</taxon>
        <taxon>Eurotiomycetidae</taxon>
        <taxon>Eurotiales</taxon>
        <taxon>Aspergillaceae</taxon>
        <taxon>Aspergillus</taxon>
        <taxon>Aspergillus subgen. Circumdati</taxon>
    </lineage>
</organism>
<dbReference type="AlphaFoldDB" id="A0A8T8XFF5"/>
<keyword evidence="5 8" id="KW-0812">Transmembrane</keyword>
<dbReference type="GeneID" id="37180657"/>
<feature type="transmembrane region" description="Helical" evidence="8">
    <location>
        <begin position="340"/>
        <end position="370"/>
    </location>
</feature>
<dbReference type="Pfam" id="PF03824">
    <property type="entry name" value="NicO"/>
    <property type="match status" value="1"/>
</dbReference>
<keyword evidence="7 8" id="KW-0472">Membrane</keyword>
<evidence type="ECO:0000256" key="6">
    <source>
        <dbReference type="ARBA" id="ARBA00022989"/>
    </source>
</evidence>
<dbReference type="OrthoDB" id="5197598at2759"/>
<keyword evidence="3 8" id="KW-0813">Transport</keyword>
<feature type="transmembrane region" description="Helical" evidence="8">
    <location>
        <begin position="48"/>
        <end position="72"/>
    </location>
</feature>
<dbReference type="EMBL" id="KZ824772">
    <property type="protein sequence ID" value="RAH86554.1"/>
    <property type="molecule type" value="Genomic_DNA"/>
</dbReference>
<accession>A0A8T8XFF5</accession>
<feature type="transmembrane region" description="Helical" evidence="8">
    <location>
        <begin position="157"/>
        <end position="180"/>
    </location>
</feature>
<feature type="region of interest" description="Disordered" evidence="9">
    <location>
        <begin position="1"/>
        <end position="24"/>
    </location>
</feature>
<evidence type="ECO:0000256" key="4">
    <source>
        <dbReference type="ARBA" id="ARBA00022596"/>
    </source>
</evidence>
<name>A0A8T8XFF5_ASPJA</name>
<proteinExistence type="inferred from homology"/>
<evidence type="ECO:0000313" key="10">
    <source>
        <dbReference type="EMBL" id="RAH86554.1"/>
    </source>
</evidence>